<reference evidence="2 3" key="1">
    <citation type="submission" date="2018-08" db="EMBL/GenBank/DDBJ databases">
        <title>A genome reference for cultivated species of the human gut microbiota.</title>
        <authorList>
            <person name="Zou Y."/>
            <person name="Xue W."/>
            <person name="Luo G."/>
        </authorList>
    </citation>
    <scope>NUCLEOTIDE SEQUENCE [LARGE SCALE GENOMIC DNA]</scope>
    <source>
        <strain evidence="2 3">TF05-18</strain>
    </source>
</reference>
<dbReference type="AlphaFoldDB" id="A0A3E4TCH2"/>
<keyword evidence="1" id="KW-1133">Transmembrane helix</keyword>
<feature type="transmembrane region" description="Helical" evidence="1">
    <location>
        <begin position="64"/>
        <end position="86"/>
    </location>
</feature>
<feature type="transmembrane region" description="Helical" evidence="1">
    <location>
        <begin position="173"/>
        <end position="190"/>
    </location>
</feature>
<organism evidence="2 3">
    <name type="scientific">Phocaeicola vulgatus</name>
    <name type="common">Bacteroides vulgatus</name>
    <dbReference type="NCBI Taxonomy" id="821"/>
    <lineage>
        <taxon>Bacteria</taxon>
        <taxon>Pseudomonadati</taxon>
        <taxon>Bacteroidota</taxon>
        <taxon>Bacteroidia</taxon>
        <taxon>Bacteroidales</taxon>
        <taxon>Bacteroidaceae</taxon>
        <taxon>Phocaeicola</taxon>
    </lineage>
</organism>
<feature type="transmembrane region" description="Helical" evidence="1">
    <location>
        <begin position="107"/>
        <end position="128"/>
    </location>
</feature>
<feature type="transmembrane region" description="Helical" evidence="1">
    <location>
        <begin position="25"/>
        <end position="44"/>
    </location>
</feature>
<proteinExistence type="predicted"/>
<feature type="transmembrane region" description="Helical" evidence="1">
    <location>
        <begin position="417"/>
        <end position="433"/>
    </location>
</feature>
<protein>
    <recommendedName>
        <fullName evidence="4">Oligosaccharide repeat unit polymerase</fullName>
    </recommendedName>
</protein>
<feature type="transmembrane region" description="Helical" evidence="1">
    <location>
        <begin position="148"/>
        <end position="166"/>
    </location>
</feature>
<accession>A0A3E4TCH2</accession>
<feature type="transmembrane region" description="Helical" evidence="1">
    <location>
        <begin position="349"/>
        <end position="370"/>
    </location>
</feature>
<evidence type="ECO:0000313" key="3">
    <source>
        <dbReference type="Proteomes" id="UP000261278"/>
    </source>
</evidence>
<evidence type="ECO:0000313" key="2">
    <source>
        <dbReference type="EMBL" id="RGL88766.1"/>
    </source>
</evidence>
<feature type="transmembrane region" description="Helical" evidence="1">
    <location>
        <begin position="219"/>
        <end position="236"/>
    </location>
</feature>
<keyword evidence="1" id="KW-0812">Transmembrane</keyword>
<evidence type="ECO:0008006" key="4">
    <source>
        <dbReference type="Google" id="ProtNLM"/>
    </source>
</evidence>
<evidence type="ECO:0000256" key="1">
    <source>
        <dbReference type="SAM" id="Phobius"/>
    </source>
</evidence>
<sequence length="441" mass="51362">MWTLPLIFGICIIKWGEIFSRKHGIGLYIFLFIETIRYLVQPILICLSNGELNHRMPKALPESYQTAIIIYIIECITSFTVIYYFYPRPIKLKRSLPKINIKYHINTGGWIIVSIFLLILIGRINVWIPELKILGIKEGIDKGLVLDASFFNVIKCFFFIFFLTKAYKTRNPVYISIAIMLGLFNILSYFGKNRSFIVETAITTIYLFILTFPRYKKVILTSFTPVALLIIGFTFITKQFGVENISEYNVSVSSKDIILEYSNIIEEYVNGLWTVARSYQASLNLPWELSLSSFVKDIMDGISGLKDLPFLKTNLFPLTDSLLSSSDIFKLSLKTHFEYAQMLSFSGGMFIIGGTLFGWPLMIISNFLMIRLLVYVDSHSIMYGNLYNKYIYIWMSCLMGLIHCYCMQTIIFCWSKFILFFWIILFINYLYAIKQYYYSQI</sequence>
<dbReference type="Proteomes" id="UP000261278">
    <property type="component" value="Unassembled WGS sequence"/>
</dbReference>
<gene>
    <name evidence="2" type="ORF">DXC44_03485</name>
</gene>
<feature type="transmembrane region" description="Helical" evidence="1">
    <location>
        <begin position="196"/>
        <end position="212"/>
    </location>
</feature>
<name>A0A3E4TCH2_PHOVU</name>
<feature type="transmembrane region" description="Helical" evidence="1">
    <location>
        <begin position="391"/>
        <end position="411"/>
    </location>
</feature>
<comment type="caution">
    <text evidence="2">The sequence shown here is derived from an EMBL/GenBank/DDBJ whole genome shotgun (WGS) entry which is preliminary data.</text>
</comment>
<keyword evidence="1" id="KW-0472">Membrane</keyword>
<dbReference type="EMBL" id="QSSN01000002">
    <property type="protein sequence ID" value="RGL88766.1"/>
    <property type="molecule type" value="Genomic_DNA"/>
</dbReference>